<protein>
    <submittedName>
        <fullName evidence="1">Uncharacterized protein</fullName>
    </submittedName>
</protein>
<accession>A0A833DST1</accession>
<organism evidence="1 2">
    <name type="scientific">Ignisphaera aggregans</name>
    <dbReference type="NCBI Taxonomy" id="334771"/>
    <lineage>
        <taxon>Archaea</taxon>
        <taxon>Thermoproteota</taxon>
        <taxon>Thermoprotei</taxon>
        <taxon>Desulfurococcales</taxon>
        <taxon>Desulfurococcaceae</taxon>
        <taxon>Ignisphaera</taxon>
    </lineage>
</organism>
<dbReference type="EMBL" id="DQTV01000021">
    <property type="protein sequence ID" value="HIP56632.1"/>
    <property type="molecule type" value="Genomic_DNA"/>
</dbReference>
<dbReference type="AlphaFoldDB" id="A0A833DST1"/>
<gene>
    <name evidence="1" type="ORF">EYH02_00965</name>
</gene>
<dbReference type="GO" id="GO:0016853">
    <property type="term" value="F:isomerase activity"/>
    <property type="evidence" value="ECO:0007669"/>
    <property type="project" value="InterPro"/>
</dbReference>
<name>A0A833DST1_9CREN</name>
<dbReference type="Pfam" id="PF16257">
    <property type="entry name" value="UxaE"/>
    <property type="match status" value="1"/>
</dbReference>
<reference evidence="1" key="1">
    <citation type="journal article" date="2020" name="ISME J.">
        <title>Gammaproteobacteria mediating utilization of methyl-, sulfur- and petroleum organic compounds in deep ocean hydrothermal plumes.</title>
        <authorList>
            <person name="Zhou Z."/>
            <person name="Liu Y."/>
            <person name="Pan J."/>
            <person name="Cron B.R."/>
            <person name="Toner B.M."/>
            <person name="Anantharaman K."/>
            <person name="Breier J.A."/>
            <person name="Dick G.J."/>
            <person name="Li M."/>
        </authorList>
    </citation>
    <scope>NUCLEOTIDE SEQUENCE</scope>
    <source>
        <strain evidence="1">SZUA-1435</strain>
    </source>
</reference>
<proteinExistence type="predicted"/>
<evidence type="ECO:0000313" key="1">
    <source>
        <dbReference type="EMBL" id="HIP56632.1"/>
    </source>
</evidence>
<dbReference type="InterPro" id="IPR032586">
    <property type="entry name" value="UxaE"/>
</dbReference>
<sequence length="486" mass="56185">MVAMYLGKIPRPAYGIRLPDIVAPALLKSFKKLNVLGTLMLSYHRETAPKNVIESRDPKYFYFGHTGTSIEEYISKARRFADELSMPIEIEADHVSIMGSVERAIKRIAGAGFEGGLSDDEIRASLSYIEEEFREVSRVGGVDFVTIDTCELVDLRVDSMDEKEVLSEYENRIESDVRRELEKRYLGKVYTFLGSDRVVWFKIDRVELARLSLKYLKSIEYVVQIVNIVRRYNGKEFGIEVALDELPEITKVKDLYFYLNELRVRGVDVDFVAPNIGFAKREDYREDLNQLLERVRTLHIVSSSLGAYLSIHSGSGAHPYSDKGFGVWHVLRQATGGMLKYKMSGVLIQLLLEVMARFPPGSKPRRLYEEIFDNVIQHLKKELELKRGLASPALERMVREYEEAVAKGALPARDPRSEVFRHYFFVFQTLRDESGRRWLREAVLELYSENEDLRKAYEKEVLDLVERQCRALGYIDNAIRYRVIKM</sequence>
<evidence type="ECO:0000313" key="2">
    <source>
        <dbReference type="Proteomes" id="UP000605805"/>
    </source>
</evidence>
<dbReference type="Proteomes" id="UP000605805">
    <property type="component" value="Unassembled WGS sequence"/>
</dbReference>
<comment type="caution">
    <text evidence="1">The sequence shown here is derived from an EMBL/GenBank/DDBJ whole genome shotgun (WGS) entry which is preliminary data.</text>
</comment>